<dbReference type="Pfam" id="PF01510">
    <property type="entry name" value="Amidase_2"/>
    <property type="match status" value="1"/>
</dbReference>
<comment type="similarity">
    <text evidence="4">Belongs to the N-acetylmuramoyl-L-alanine amidase 2 family.</text>
</comment>
<dbReference type="InterPro" id="IPR036505">
    <property type="entry name" value="Amidase/PGRP_sf"/>
</dbReference>
<comment type="cofactor">
    <cofactor evidence="2">
        <name>Zn(2+)</name>
        <dbReference type="ChEBI" id="CHEBI:29105"/>
    </cofactor>
</comment>
<dbReference type="EC" id="3.5.1.28" evidence="5"/>
<keyword evidence="9" id="KW-0862">Zinc</keyword>
<evidence type="ECO:0000256" key="12">
    <source>
        <dbReference type="ARBA" id="ARBA00042615"/>
    </source>
</evidence>
<gene>
    <name evidence="15" type="ORF">B3C1_12369</name>
</gene>
<keyword evidence="6" id="KW-0963">Cytoplasm</keyword>
<dbReference type="NCBIfam" id="NF008758">
    <property type="entry name" value="PRK11789.1"/>
    <property type="match status" value="1"/>
</dbReference>
<dbReference type="GO" id="GO:0008745">
    <property type="term" value="F:N-acetylmuramoyl-L-alanine amidase activity"/>
    <property type="evidence" value="ECO:0007669"/>
    <property type="project" value="UniProtKB-EC"/>
</dbReference>
<dbReference type="PANTHER" id="PTHR30417">
    <property type="entry name" value="N-ACETYLMURAMOYL-L-ALANINE AMIDASE AMID"/>
    <property type="match status" value="1"/>
</dbReference>
<keyword evidence="8" id="KW-0378">Hydrolase</keyword>
<dbReference type="GO" id="GO:0005737">
    <property type="term" value="C:cytoplasm"/>
    <property type="evidence" value="ECO:0007669"/>
    <property type="project" value="UniProtKB-SubCell"/>
</dbReference>
<keyword evidence="10" id="KW-0961">Cell wall biogenesis/degradation</keyword>
<evidence type="ECO:0000256" key="3">
    <source>
        <dbReference type="ARBA" id="ARBA00004496"/>
    </source>
</evidence>
<comment type="caution">
    <text evidence="15">The sequence shown here is derived from an EMBL/GenBank/DDBJ whole genome shotgun (WGS) entry which is preliminary data.</text>
</comment>
<dbReference type="SMART" id="SM00644">
    <property type="entry name" value="Ami_2"/>
    <property type="match status" value="1"/>
</dbReference>
<reference evidence="15 16" key="1">
    <citation type="journal article" date="2012" name="J. Bacteriol.">
        <title>Genome Sequence of Gallaecimonas xiamenensis Type Strain 3-C-1.</title>
        <authorList>
            <person name="Lai Q."/>
            <person name="Wang L."/>
            <person name="Wang W."/>
            <person name="Shao Z."/>
        </authorList>
    </citation>
    <scope>NUCLEOTIDE SEQUENCE [LARGE SCALE GENOMIC DNA]</scope>
    <source>
        <strain evidence="15 16">3-C-1</strain>
    </source>
</reference>
<dbReference type="RefSeq" id="WP_008485195.1">
    <property type="nucleotide sequence ID" value="NZ_AMRI01000017.1"/>
</dbReference>
<evidence type="ECO:0000256" key="9">
    <source>
        <dbReference type="ARBA" id="ARBA00022833"/>
    </source>
</evidence>
<dbReference type="SUPFAM" id="SSF55846">
    <property type="entry name" value="N-acetylmuramoyl-L-alanine amidase-like"/>
    <property type="match status" value="1"/>
</dbReference>
<evidence type="ECO:0000313" key="16">
    <source>
        <dbReference type="Proteomes" id="UP000006755"/>
    </source>
</evidence>
<dbReference type="eggNOG" id="COG3023">
    <property type="taxonomic scope" value="Bacteria"/>
</dbReference>
<evidence type="ECO:0000256" key="7">
    <source>
        <dbReference type="ARBA" id="ARBA00022723"/>
    </source>
</evidence>
<keyword evidence="7" id="KW-0479">Metal-binding</keyword>
<dbReference type="InterPro" id="IPR002502">
    <property type="entry name" value="Amidase_domain"/>
</dbReference>
<evidence type="ECO:0000256" key="10">
    <source>
        <dbReference type="ARBA" id="ARBA00023316"/>
    </source>
</evidence>
<evidence type="ECO:0000256" key="11">
    <source>
        <dbReference type="ARBA" id="ARBA00039257"/>
    </source>
</evidence>
<dbReference type="PANTHER" id="PTHR30417:SF4">
    <property type="entry name" value="1,6-ANHYDRO-N-ACETYLMURAMYL-L-ALANINE AMIDASE AMPD"/>
    <property type="match status" value="1"/>
</dbReference>
<dbReference type="InterPro" id="IPR051206">
    <property type="entry name" value="NAMLAA_amidase_2"/>
</dbReference>
<evidence type="ECO:0000256" key="6">
    <source>
        <dbReference type="ARBA" id="ARBA00022490"/>
    </source>
</evidence>
<dbReference type="GO" id="GO:0046872">
    <property type="term" value="F:metal ion binding"/>
    <property type="evidence" value="ECO:0007669"/>
    <property type="project" value="UniProtKB-KW"/>
</dbReference>
<evidence type="ECO:0000256" key="8">
    <source>
        <dbReference type="ARBA" id="ARBA00022801"/>
    </source>
</evidence>
<dbReference type="GO" id="GO:0071555">
    <property type="term" value="P:cell wall organization"/>
    <property type="evidence" value="ECO:0007669"/>
    <property type="project" value="UniProtKB-KW"/>
</dbReference>
<dbReference type="Gene3D" id="3.40.80.10">
    <property type="entry name" value="Peptidoglycan recognition protein-like"/>
    <property type="match status" value="1"/>
</dbReference>
<dbReference type="AlphaFoldDB" id="K2J891"/>
<feature type="region of interest" description="Disordered" evidence="13">
    <location>
        <begin position="1"/>
        <end position="24"/>
    </location>
</feature>
<proteinExistence type="inferred from homology"/>
<dbReference type="GO" id="GO:0009254">
    <property type="term" value="P:peptidoglycan turnover"/>
    <property type="evidence" value="ECO:0007669"/>
    <property type="project" value="TreeGrafter"/>
</dbReference>
<sequence length="180" mass="20281">MAPDWYPGARRHPSPHFDERPSSDSPSLLVLHNISLPPQQFGQGLVPAFFDGSLDCHQHPWLQRLAGVRVSAHFFIERSGQVWQFVALSARAWHAGLSCFQGRERLNDFSLGVELEGADHLPFTAPQYQALAELSRWLFSVTEIGPDRVTAHETIAPSRKSDPGPLFDWLAYYRALESHP</sequence>
<evidence type="ECO:0000313" key="15">
    <source>
        <dbReference type="EMBL" id="EKE71428.1"/>
    </source>
</evidence>
<accession>K2J891</accession>
<dbReference type="GO" id="GO:0009253">
    <property type="term" value="P:peptidoglycan catabolic process"/>
    <property type="evidence" value="ECO:0007669"/>
    <property type="project" value="InterPro"/>
</dbReference>
<dbReference type="CDD" id="cd06583">
    <property type="entry name" value="PGRP"/>
    <property type="match status" value="1"/>
</dbReference>
<dbReference type="EMBL" id="AMRI01000017">
    <property type="protein sequence ID" value="EKE71428.1"/>
    <property type="molecule type" value="Genomic_DNA"/>
</dbReference>
<dbReference type="Proteomes" id="UP000006755">
    <property type="component" value="Unassembled WGS sequence"/>
</dbReference>
<dbReference type="STRING" id="745411.B3C1_12369"/>
<evidence type="ECO:0000256" key="13">
    <source>
        <dbReference type="SAM" id="MobiDB-lite"/>
    </source>
</evidence>
<organism evidence="15 16">
    <name type="scientific">Gallaecimonas xiamenensis 3-C-1</name>
    <dbReference type="NCBI Taxonomy" id="745411"/>
    <lineage>
        <taxon>Bacteria</taxon>
        <taxon>Pseudomonadati</taxon>
        <taxon>Pseudomonadota</taxon>
        <taxon>Gammaproteobacteria</taxon>
        <taxon>Enterobacterales</taxon>
        <taxon>Gallaecimonadaceae</taxon>
        <taxon>Gallaecimonas</taxon>
    </lineage>
</organism>
<keyword evidence="16" id="KW-1185">Reference proteome</keyword>
<evidence type="ECO:0000256" key="4">
    <source>
        <dbReference type="ARBA" id="ARBA00007553"/>
    </source>
</evidence>
<comment type="catalytic activity">
    <reaction evidence="1">
        <text>Hydrolyzes the link between N-acetylmuramoyl residues and L-amino acid residues in certain cell-wall glycopeptides.</text>
        <dbReference type="EC" id="3.5.1.28"/>
    </reaction>
</comment>
<protein>
    <recommendedName>
        <fullName evidence="11">1,6-anhydro-N-acetylmuramyl-L-alanine amidase AmpD</fullName>
        <ecNumber evidence="5">3.5.1.28</ecNumber>
    </recommendedName>
    <alternativeName>
        <fullName evidence="12">N-acetylmuramoyl-L-alanine amidase</fullName>
    </alternativeName>
</protein>
<dbReference type="PATRIC" id="fig|745411.4.peg.2434"/>
<comment type="subcellular location">
    <subcellularLocation>
        <location evidence="3">Cytoplasm</location>
    </subcellularLocation>
</comment>
<feature type="domain" description="N-acetylmuramoyl-L-alanine amidase" evidence="14">
    <location>
        <begin position="14"/>
        <end position="164"/>
    </location>
</feature>
<evidence type="ECO:0000256" key="1">
    <source>
        <dbReference type="ARBA" id="ARBA00001561"/>
    </source>
</evidence>
<name>K2J891_9GAMM</name>
<evidence type="ECO:0000256" key="5">
    <source>
        <dbReference type="ARBA" id="ARBA00011901"/>
    </source>
</evidence>
<evidence type="ECO:0000259" key="14">
    <source>
        <dbReference type="SMART" id="SM00644"/>
    </source>
</evidence>
<evidence type="ECO:0000256" key="2">
    <source>
        <dbReference type="ARBA" id="ARBA00001947"/>
    </source>
</evidence>